<reference evidence="2 3" key="1">
    <citation type="submission" date="2024-04" db="EMBL/GenBank/DDBJ databases">
        <title>Symmetric and asymmetric DNA N6-adenine methylation regulates different biological responses in Mucorales.</title>
        <authorList>
            <consortium name="Lawrence Berkeley National Laboratory"/>
            <person name="Lax C."/>
            <person name="Mondo S.J."/>
            <person name="Osorio-Concepcion M."/>
            <person name="Muszewska A."/>
            <person name="Corrochano-Luque M."/>
            <person name="Gutierrez G."/>
            <person name="Riley R."/>
            <person name="Lipzen A."/>
            <person name="Guo J."/>
            <person name="Hundley H."/>
            <person name="Amirebrahimi M."/>
            <person name="Ng V."/>
            <person name="Lorenzo-Gutierrez D."/>
            <person name="Binder U."/>
            <person name="Yang J."/>
            <person name="Song Y."/>
            <person name="Canovas D."/>
            <person name="Navarro E."/>
            <person name="Freitag M."/>
            <person name="Gabaldon T."/>
            <person name="Grigoriev I.V."/>
            <person name="Corrochano L.M."/>
            <person name="Nicolas F.E."/>
            <person name="Garre V."/>
        </authorList>
    </citation>
    <scope>NUCLEOTIDE SEQUENCE [LARGE SCALE GENOMIC DNA]</scope>
    <source>
        <strain evidence="2 3">L51</strain>
    </source>
</reference>
<feature type="compositionally biased region" description="Polar residues" evidence="1">
    <location>
        <begin position="122"/>
        <end position="133"/>
    </location>
</feature>
<feature type="compositionally biased region" description="Basic and acidic residues" evidence="1">
    <location>
        <begin position="108"/>
        <end position="118"/>
    </location>
</feature>
<evidence type="ECO:0000313" key="3">
    <source>
        <dbReference type="Proteomes" id="UP001448207"/>
    </source>
</evidence>
<proteinExistence type="predicted"/>
<dbReference type="PANTHER" id="PTHR16317:SF1">
    <property type="entry name" value="KICSTOR COMPLEX PROTEIN ITFG2"/>
    <property type="match status" value="1"/>
</dbReference>
<feature type="compositionally biased region" description="Acidic residues" evidence="1">
    <location>
        <begin position="491"/>
        <end position="506"/>
    </location>
</feature>
<name>A0ABR3AQX7_PHYBL</name>
<feature type="compositionally biased region" description="Low complexity" evidence="1">
    <location>
        <begin position="304"/>
        <end position="318"/>
    </location>
</feature>
<feature type="compositionally biased region" description="Polar residues" evidence="1">
    <location>
        <begin position="92"/>
        <end position="101"/>
    </location>
</feature>
<feature type="compositionally biased region" description="Low complexity" evidence="1">
    <location>
        <begin position="176"/>
        <end position="191"/>
    </location>
</feature>
<organism evidence="2 3">
    <name type="scientific">Phycomyces blakesleeanus</name>
    <dbReference type="NCBI Taxonomy" id="4837"/>
    <lineage>
        <taxon>Eukaryota</taxon>
        <taxon>Fungi</taxon>
        <taxon>Fungi incertae sedis</taxon>
        <taxon>Mucoromycota</taxon>
        <taxon>Mucoromycotina</taxon>
        <taxon>Mucoromycetes</taxon>
        <taxon>Mucorales</taxon>
        <taxon>Phycomycetaceae</taxon>
        <taxon>Phycomyces</taxon>
    </lineage>
</organism>
<dbReference type="EMBL" id="JBCLYO010000020">
    <property type="protein sequence ID" value="KAL0080400.1"/>
    <property type="molecule type" value="Genomic_DNA"/>
</dbReference>
<feature type="region of interest" description="Disordered" evidence="1">
    <location>
        <begin position="86"/>
        <end position="133"/>
    </location>
</feature>
<sequence>MVLRFLILHPLLHSRPCRRLRSPCLLVTEILEMMDWEQNWACWAWTFTIYDLRTKTSSQCELLVTHKLFSLATLDVSAAAYGPEKALRPAQTRESAGQKQQQQRHHTRENINHQDIPLHRQPSGSTHQTANTAMTTSTSLLSQHQTLGAISNGAGGSISSSNGERRGSTNRGTEFSNSNSPIISTSSRLSLVTSNPTEHGNVNNSREDNSLATFTSDYDDNDNDEDVFGIIDDNSEDNIDIDIEMEIEDNNNNNNNNNADDDSDFVNRNNINHDHNSGDESSESESDSDDTLSESTAEGLSGNSLDSTSLYDSDSSWSEGADERDGPQGELFVACAWNGVTYLIDWSKRIENEKEKENQGQNPSDDKDKDKDKDLKVKFQLVKFAFEGRVCAFTAGLYAVAPGHNVPCLFYVDFEDQIFVYYDVRVSPGPVHGFIDTIDDDVEETLERVVGFESGIQSVIDTNNTKDDGKSALHQQKTLLSSSPSSLLSVEPEDEEEEEEEDDDAAGVDLGDGWKGIRDFDNQKYNDHHTRSGSANQDGEINDSDSDQGDLDFFRQSCFADLIHECLYGFEDLKQRLEKDLQSLQNRRNFHLMPSGVDIRRLSDLNITIENPLEANDLNATSTPNSSKKNSSNNGLDIDDLDDLDDDSEVEADSFIFPTRRRSSQDSVDLDDVLQSWISRTQVDPTFKDENESC</sequence>
<feature type="compositionally biased region" description="Low complexity" evidence="1">
    <location>
        <begin position="149"/>
        <end position="162"/>
    </location>
</feature>
<feature type="compositionally biased region" description="Acidic residues" evidence="1">
    <location>
        <begin position="217"/>
        <end position="235"/>
    </location>
</feature>
<feature type="compositionally biased region" description="Polar residues" evidence="1">
    <location>
        <begin position="192"/>
        <end position="216"/>
    </location>
</feature>
<evidence type="ECO:0000313" key="2">
    <source>
        <dbReference type="EMBL" id="KAL0080400.1"/>
    </source>
</evidence>
<protein>
    <submittedName>
        <fullName evidence="2">Uncharacterized protein</fullName>
    </submittedName>
</protein>
<dbReference type="Pfam" id="PF15907">
    <property type="entry name" value="Itfg2"/>
    <property type="match status" value="1"/>
</dbReference>
<evidence type="ECO:0000256" key="1">
    <source>
        <dbReference type="SAM" id="MobiDB-lite"/>
    </source>
</evidence>
<accession>A0ABR3AQX7</accession>
<gene>
    <name evidence="2" type="ORF">J3Q64DRAFT_1247624</name>
</gene>
<feature type="compositionally biased region" description="Acidic residues" evidence="1">
    <location>
        <begin position="280"/>
        <end position="292"/>
    </location>
</feature>
<comment type="caution">
    <text evidence="2">The sequence shown here is derived from an EMBL/GenBank/DDBJ whole genome shotgun (WGS) entry which is preliminary data.</text>
</comment>
<feature type="compositionally biased region" description="Low complexity" evidence="1">
    <location>
        <begin position="479"/>
        <end position="490"/>
    </location>
</feature>
<feature type="compositionally biased region" description="Basic and acidic residues" evidence="1">
    <location>
        <begin position="515"/>
        <end position="530"/>
    </location>
</feature>
<feature type="region of interest" description="Disordered" evidence="1">
    <location>
        <begin position="149"/>
        <end position="235"/>
    </location>
</feature>
<feature type="region of interest" description="Disordered" evidence="1">
    <location>
        <begin position="248"/>
        <end position="325"/>
    </location>
</feature>
<dbReference type="Proteomes" id="UP001448207">
    <property type="component" value="Unassembled WGS sequence"/>
</dbReference>
<keyword evidence="3" id="KW-1185">Reference proteome</keyword>
<dbReference type="InterPro" id="IPR031793">
    <property type="entry name" value="KICSTOR_ITFG2"/>
</dbReference>
<feature type="region of interest" description="Disordered" evidence="1">
    <location>
        <begin position="616"/>
        <end position="645"/>
    </location>
</feature>
<dbReference type="PANTHER" id="PTHR16317">
    <property type="entry name" value="INTEGRIN ALPHA REPEAT DOMAIN-CONTAINING"/>
    <property type="match status" value="1"/>
</dbReference>
<feature type="region of interest" description="Disordered" evidence="1">
    <location>
        <begin position="461"/>
        <end position="547"/>
    </location>
</feature>
<feature type="compositionally biased region" description="Low complexity" evidence="1">
    <location>
        <begin position="625"/>
        <end position="636"/>
    </location>
</feature>